<dbReference type="Pfam" id="PF00534">
    <property type="entry name" value="Glycos_transf_1"/>
    <property type="match status" value="1"/>
</dbReference>
<name>A0ABT2EMH5_9BACT</name>
<evidence type="ECO:0000259" key="2">
    <source>
        <dbReference type="Pfam" id="PF13439"/>
    </source>
</evidence>
<feature type="domain" description="Glycosyltransferase subfamily 4-like N-terminal" evidence="2">
    <location>
        <begin position="13"/>
        <end position="163"/>
    </location>
</feature>
<dbReference type="InterPro" id="IPR028098">
    <property type="entry name" value="Glyco_trans_4-like_N"/>
</dbReference>
<dbReference type="PANTHER" id="PTHR12526:SF636">
    <property type="entry name" value="BLL3647 PROTEIN"/>
    <property type="match status" value="1"/>
</dbReference>
<accession>A0ABT2EMH5</accession>
<proteinExistence type="predicted"/>
<keyword evidence="4" id="KW-1185">Reference proteome</keyword>
<dbReference type="SUPFAM" id="SSF53756">
    <property type="entry name" value="UDP-Glycosyltransferase/glycogen phosphorylase"/>
    <property type="match status" value="1"/>
</dbReference>
<evidence type="ECO:0000313" key="3">
    <source>
        <dbReference type="EMBL" id="MCS3919159.1"/>
    </source>
</evidence>
<protein>
    <submittedName>
        <fullName evidence="3">Glycosyltransferase involved in cell wall biosynthesis</fullName>
    </submittedName>
</protein>
<dbReference type="InterPro" id="IPR001296">
    <property type="entry name" value="Glyco_trans_1"/>
</dbReference>
<reference evidence="3 4" key="1">
    <citation type="submission" date="2022-08" db="EMBL/GenBank/DDBJ databases">
        <title>Bacterial and archaeal communities from various locations to study Microbial Dark Matter (Phase II).</title>
        <authorList>
            <person name="Stepanauskas R."/>
        </authorList>
    </citation>
    <scope>NUCLEOTIDE SEQUENCE [LARGE SCALE GENOMIC DNA]</scope>
    <source>
        <strain evidence="3 4">PD1</strain>
    </source>
</reference>
<dbReference type="Gene3D" id="3.40.50.2000">
    <property type="entry name" value="Glycogen Phosphorylase B"/>
    <property type="match status" value="2"/>
</dbReference>
<dbReference type="Proteomes" id="UP001204798">
    <property type="component" value="Unassembled WGS sequence"/>
</dbReference>
<dbReference type="EMBL" id="JANUCP010000002">
    <property type="protein sequence ID" value="MCS3919159.1"/>
    <property type="molecule type" value="Genomic_DNA"/>
</dbReference>
<dbReference type="PANTHER" id="PTHR12526">
    <property type="entry name" value="GLYCOSYLTRANSFERASE"/>
    <property type="match status" value="1"/>
</dbReference>
<gene>
    <name evidence="3" type="ORF">M2350_001559</name>
</gene>
<evidence type="ECO:0000259" key="1">
    <source>
        <dbReference type="Pfam" id="PF00534"/>
    </source>
</evidence>
<dbReference type="Pfam" id="PF13439">
    <property type="entry name" value="Glyco_transf_4"/>
    <property type="match status" value="1"/>
</dbReference>
<feature type="domain" description="Glycosyl transferase family 1" evidence="1">
    <location>
        <begin position="185"/>
        <end position="336"/>
    </location>
</feature>
<dbReference type="CDD" id="cd03801">
    <property type="entry name" value="GT4_PimA-like"/>
    <property type="match status" value="1"/>
</dbReference>
<organism evidence="3 4">
    <name type="scientific">Candidatus Fervidibacter sacchari</name>
    <dbReference type="NCBI Taxonomy" id="1448929"/>
    <lineage>
        <taxon>Bacteria</taxon>
        <taxon>Candidatus Fervidibacterota</taxon>
        <taxon>Candidatus Fervidibacter</taxon>
    </lineage>
</organism>
<sequence>MRVLHVDSGKYWRGSQKQIWLLSREERRKSIDSWVVARPNSPLFRRCVESSIPTAGVKVRFEVDPIALANYLRLFSQIRPSVAVIHCSRAHLPAGLAAKLAGVPLRILWRWLDNPILNLWQRWKYQHGYDAIITVSQRVAQVLQDGGIDAGKIHIVHVAVDPNEHVLYERQHARAVLGVPEDGLMVIGTVSFLVPRKRVDTLLEAFQILNRNFPSYLLIIGDGPERARLEQLAERLGVSAKTKFAGYRFDATALMSAMDIFVLPSVRDAAPVVLLEAGLAGLPVVASRAGGIPEYIKDGETGLLFQPGDPKDLVGKIEALLGDKDLARRLATNHRNFVLSRCTVSHLASVVEDIYRRLVSSKGG</sequence>
<evidence type="ECO:0000313" key="4">
    <source>
        <dbReference type="Proteomes" id="UP001204798"/>
    </source>
</evidence>
<comment type="caution">
    <text evidence="3">The sequence shown here is derived from an EMBL/GenBank/DDBJ whole genome shotgun (WGS) entry which is preliminary data.</text>
</comment>
<dbReference type="RefSeq" id="WP_259095338.1">
    <property type="nucleotide sequence ID" value="NZ_CP130454.1"/>
</dbReference>